<dbReference type="RefSeq" id="WP_190890558.1">
    <property type="nucleotide sequence ID" value="NZ_JACJTE010000003.1"/>
</dbReference>
<keyword evidence="2" id="KW-1185">Reference proteome</keyword>
<dbReference type="Proteomes" id="UP000604661">
    <property type="component" value="Unassembled WGS sequence"/>
</dbReference>
<dbReference type="EMBL" id="JACJTE010000003">
    <property type="protein sequence ID" value="MBD2559811.1"/>
    <property type="molecule type" value="Genomic_DNA"/>
</dbReference>
<comment type="caution">
    <text evidence="1">The sequence shown here is derived from an EMBL/GenBank/DDBJ whole genome shotgun (WGS) entry which is preliminary data.</text>
</comment>
<reference evidence="1 2" key="1">
    <citation type="journal article" date="2020" name="ISME J.">
        <title>Comparative genomics reveals insights into cyanobacterial evolution and habitat adaptation.</title>
        <authorList>
            <person name="Chen M.Y."/>
            <person name="Teng W.K."/>
            <person name="Zhao L."/>
            <person name="Hu C.X."/>
            <person name="Zhou Y.K."/>
            <person name="Han B.P."/>
            <person name="Song L.R."/>
            <person name="Shu W.S."/>
        </authorList>
    </citation>
    <scope>NUCLEOTIDE SEQUENCE [LARGE SCALE GENOMIC DNA]</scope>
    <source>
        <strain evidence="1 2">FACHB-391</strain>
    </source>
</reference>
<organism evidence="1 2">
    <name type="scientific">Nostoc linckia FACHB-391</name>
    <dbReference type="NCBI Taxonomy" id="2692906"/>
    <lineage>
        <taxon>Bacteria</taxon>
        <taxon>Bacillati</taxon>
        <taxon>Cyanobacteriota</taxon>
        <taxon>Cyanophyceae</taxon>
        <taxon>Nostocales</taxon>
        <taxon>Nostocaceae</taxon>
        <taxon>Nostoc</taxon>
    </lineage>
</organism>
<evidence type="ECO:0000313" key="2">
    <source>
        <dbReference type="Proteomes" id="UP000604661"/>
    </source>
</evidence>
<protein>
    <submittedName>
        <fullName evidence="1">Uncharacterized protein</fullName>
    </submittedName>
</protein>
<proteinExistence type="predicted"/>
<evidence type="ECO:0000313" key="1">
    <source>
        <dbReference type="EMBL" id="MBD2559811.1"/>
    </source>
</evidence>
<gene>
    <name evidence="1" type="ORF">H6G95_04085</name>
</gene>
<name>A0ABR8ET55_NOSLI</name>
<sequence length="82" mass="9224">MPTRILIKVNLILIQYRTRKGSATRYKTTDNFSTMLLVPFQPLSIIIVGKIVDVDLGRVGDEGHEEAGEEKIIHAQYPTSLL</sequence>
<accession>A0ABR8ET55</accession>